<feature type="compositionally biased region" description="Basic residues" evidence="2">
    <location>
        <begin position="483"/>
        <end position="496"/>
    </location>
</feature>
<feature type="compositionally biased region" description="Low complexity" evidence="2">
    <location>
        <begin position="504"/>
        <end position="519"/>
    </location>
</feature>
<evidence type="ECO:0000256" key="2">
    <source>
        <dbReference type="SAM" id="MobiDB-lite"/>
    </source>
</evidence>
<protein>
    <recommendedName>
        <fullName evidence="3">DNA endonuclease Ctp1 N-terminal domain-containing protein</fullName>
    </recommendedName>
</protein>
<feature type="compositionally biased region" description="Basic and acidic residues" evidence="2">
    <location>
        <begin position="528"/>
        <end position="539"/>
    </location>
</feature>
<dbReference type="OrthoDB" id="8809203at2759"/>
<dbReference type="Proteomes" id="UP000770717">
    <property type="component" value="Unassembled WGS sequence"/>
</dbReference>
<feature type="compositionally biased region" description="Acidic residues" evidence="2">
    <location>
        <begin position="590"/>
        <end position="604"/>
    </location>
</feature>
<keyword evidence="5" id="KW-1185">Reference proteome</keyword>
<dbReference type="AlphaFoldDB" id="A0A8J6JYK6"/>
<feature type="compositionally biased region" description="Polar residues" evidence="2">
    <location>
        <begin position="174"/>
        <end position="184"/>
    </location>
</feature>
<feature type="compositionally biased region" description="Basic and acidic residues" evidence="2">
    <location>
        <begin position="450"/>
        <end position="482"/>
    </location>
</feature>
<evidence type="ECO:0000313" key="5">
    <source>
        <dbReference type="Proteomes" id="UP000770717"/>
    </source>
</evidence>
<evidence type="ECO:0000313" key="4">
    <source>
        <dbReference type="EMBL" id="KAG9474543.1"/>
    </source>
</evidence>
<dbReference type="PANTHER" id="PTHR15107:SF3">
    <property type="entry name" value="RBBP8 N-TERMINAL-LIKE PROTEIN"/>
    <property type="match status" value="1"/>
</dbReference>
<keyword evidence="1" id="KW-0175">Coiled coil</keyword>
<feature type="compositionally biased region" description="Basic and acidic residues" evidence="2">
    <location>
        <begin position="148"/>
        <end position="157"/>
    </location>
</feature>
<feature type="region of interest" description="Disordered" evidence="2">
    <location>
        <begin position="438"/>
        <end position="604"/>
    </location>
</feature>
<sequence>MVITQNQCTKSATRASGSMANESFTEALHRLKEIHDKEVVGMQAKLTELTMEKCRDSQRIEELFSKNHLLREQQKVLNENIKVLENRLRAGLCDRCTVTQELAKKKQQEYENCYFHNLQQISSLTNEINMLKEENKTLLDELRKNKCAEMNSSERSRSRSRTPENVASEAPLLFTTTQKNSSETANKDRETPGRTPERQEPEETCAAVLRLSPAAKHLQGVDNEARQADTNMSGVQKLFLSTQNQQRISNQLHGTIAVMRTGTKTGHNVPTPPTQKRSPNHDLHSKELAMDTGGPPFPLEPLKHVLSEEQFTLLKQHYVQKHLAQRSPGSQNEGAAHILLDKHRETPLERRQAEDSWEDKMAMAELQGAVLYVREQGLKSRISQTAQREKLHYLLTKQSQGLRIPNARGDAPKCLRRGSQENQEMSLLKVLSAHWRNSQHMNSQEGAQDWEEKVSKSAEAETRAEEQDEAPDKPLDLSDTRRSQHVYRKIIKKEHRLNHEGHTPNPASRNNASPSSRASCSDCNQGTKLEDPSVAKEEHDMEAEEDPKDEVIDFNLISRADREWSTAKRLMKGHKRLRGSDEEQMRDVNDPQEESEEESDTSDS</sequence>
<feature type="non-terminal residue" evidence="4">
    <location>
        <position position="604"/>
    </location>
</feature>
<feature type="compositionally biased region" description="Basic and acidic residues" evidence="2">
    <location>
        <begin position="578"/>
        <end position="589"/>
    </location>
</feature>
<dbReference type="Pfam" id="PF10482">
    <property type="entry name" value="CtIP_N"/>
    <property type="match status" value="1"/>
</dbReference>
<feature type="region of interest" description="Disordered" evidence="2">
    <location>
        <begin position="148"/>
        <end position="203"/>
    </location>
</feature>
<gene>
    <name evidence="4" type="ORF">GDO78_004703</name>
</gene>
<accession>A0A8J6JYK6</accession>
<proteinExistence type="predicted"/>
<name>A0A8J6JYK6_ELECQ</name>
<comment type="caution">
    <text evidence="4">The sequence shown here is derived from an EMBL/GenBank/DDBJ whole genome shotgun (WGS) entry which is preliminary data.</text>
</comment>
<feature type="domain" description="DNA endonuclease Ctp1 N-terminal" evidence="3">
    <location>
        <begin position="24"/>
        <end position="142"/>
    </location>
</feature>
<feature type="region of interest" description="Disordered" evidence="2">
    <location>
        <begin position="262"/>
        <end position="281"/>
    </location>
</feature>
<evidence type="ECO:0000259" key="3">
    <source>
        <dbReference type="Pfam" id="PF10482"/>
    </source>
</evidence>
<evidence type="ECO:0000256" key="1">
    <source>
        <dbReference type="SAM" id="Coils"/>
    </source>
</evidence>
<feature type="compositionally biased region" description="Basic and acidic residues" evidence="2">
    <location>
        <begin position="185"/>
        <end position="201"/>
    </location>
</feature>
<dbReference type="PANTHER" id="PTHR15107">
    <property type="entry name" value="RETINOBLASTOMA BINDING PROTEIN 8"/>
    <property type="match status" value="1"/>
</dbReference>
<dbReference type="InterPro" id="IPR019518">
    <property type="entry name" value="CtIP_N"/>
</dbReference>
<organism evidence="4 5">
    <name type="scientific">Eleutherodactylus coqui</name>
    <name type="common">Puerto Rican coqui</name>
    <dbReference type="NCBI Taxonomy" id="57060"/>
    <lineage>
        <taxon>Eukaryota</taxon>
        <taxon>Metazoa</taxon>
        <taxon>Chordata</taxon>
        <taxon>Craniata</taxon>
        <taxon>Vertebrata</taxon>
        <taxon>Euteleostomi</taxon>
        <taxon>Amphibia</taxon>
        <taxon>Batrachia</taxon>
        <taxon>Anura</taxon>
        <taxon>Neobatrachia</taxon>
        <taxon>Hyloidea</taxon>
        <taxon>Eleutherodactylidae</taxon>
        <taxon>Eleutherodactylinae</taxon>
        <taxon>Eleutherodactylus</taxon>
        <taxon>Eleutherodactylus</taxon>
    </lineage>
</organism>
<feature type="coiled-coil region" evidence="1">
    <location>
        <begin position="121"/>
        <end position="148"/>
    </location>
</feature>
<dbReference type="EMBL" id="WNTK01000013">
    <property type="protein sequence ID" value="KAG9474543.1"/>
    <property type="molecule type" value="Genomic_DNA"/>
</dbReference>
<reference evidence="4" key="1">
    <citation type="thesis" date="2020" institute="ProQuest LLC" country="789 East Eisenhower Parkway, Ann Arbor, MI, USA">
        <title>Comparative Genomics and Chromosome Evolution.</title>
        <authorList>
            <person name="Mudd A.B."/>
        </authorList>
    </citation>
    <scope>NUCLEOTIDE SEQUENCE</scope>
    <source>
        <strain evidence="4">HN-11 Male</strain>
        <tissue evidence="4">Kidney and liver</tissue>
    </source>
</reference>
<dbReference type="InterPro" id="IPR033316">
    <property type="entry name" value="RBBP8-like"/>
</dbReference>